<evidence type="ECO:0000313" key="1">
    <source>
        <dbReference type="EMBL" id="QPD05646.1"/>
    </source>
</evidence>
<organism evidence="1 2">
    <name type="scientific">Candidatus Nitrospira kreftii</name>
    <dbReference type="NCBI Taxonomy" id="2652173"/>
    <lineage>
        <taxon>Bacteria</taxon>
        <taxon>Pseudomonadati</taxon>
        <taxon>Nitrospirota</taxon>
        <taxon>Nitrospiria</taxon>
        <taxon>Nitrospirales</taxon>
        <taxon>Nitrospiraceae</taxon>
        <taxon>Nitrospira</taxon>
    </lineage>
</organism>
<dbReference type="EMBL" id="CP047423">
    <property type="protein sequence ID" value="QPD05646.1"/>
    <property type="molecule type" value="Genomic_DNA"/>
</dbReference>
<reference evidence="1 2" key="1">
    <citation type="journal article" date="2020" name="ISME J.">
        <title>Enrichment and physiological characterization of a novel comammox Nitrospira indicates ammonium inhibition of complete nitrification.</title>
        <authorList>
            <person name="Sakoula D."/>
            <person name="Koch H."/>
            <person name="Frank J."/>
            <person name="Jetten M.S.M."/>
            <person name="van Kessel M.A.H.J."/>
            <person name="Lucker S."/>
        </authorList>
    </citation>
    <scope>NUCLEOTIDE SEQUENCE [LARGE SCALE GENOMIC DNA]</scope>
    <source>
        <strain evidence="1">Comreactor17</strain>
    </source>
</reference>
<evidence type="ECO:0000313" key="2">
    <source>
        <dbReference type="Proteomes" id="UP000593737"/>
    </source>
</evidence>
<accession>A0A7S8FH68</accession>
<dbReference type="KEGG" id="nkf:Nkreftii_003420"/>
<name>A0A7S8FH68_9BACT</name>
<dbReference type="Proteomes" id="UP000593737">
    <property type="component" value="Chromosome"/>
</dbReference>
<dbReference type="AlphaFoldDB" id="A0A7S8FH68"/>
<protein>
    <submittedName>
        <fullName evidence="1">Uncharacterized protein</fullName>
    </submittedName>
</protein>
<proteinExistence type="predicted"/>
<gene>
    <name evidence="1" type="ORF">Nkreftii_003420</name>
</gene>
<sequence>MRTYQGDHLTRFITLLFCLLVSGTPATGIPIANDPNGFEGFSWGTILSETEQFIKIEDSGRIQTYEPKKHPPMLGMTVVDSLRFTTFENKLGRVIVRYNGKENHEDIMTYLQATYGPLDRTPGQIAVGSVKVYAWHGFQTEVTLRFESRLDHGIIFFESRTLPEKLTDETSTTAF</sequence>